<evidence type="ECO:0000313" key="3">
    <source>
        <dbReference type="Proteomes" id="UP000027138"/>
    </source>
</evidence>
<protein>
    <submittedName>
        <fullName evidence="2">Uncharacterized protein</fullName>
    </submittedName>
</protein>
<dbReference type="AlphaFoldDB" id="A0A067KIJ4"/>
<gene>
    <name evidence="2" type="ORF">JCGZ_10588</name>
</gene>
<reference evidence="2 3" key="1">
    <citation type="journal article" date="2014" name="PLoS ONE">
        <title>Global Analysis of Gene Expression Profiles in Physic Nut (Jatropha curcas L.) Seedlings Exposed to Salt Stress.</title>
        <authorList>
            <person name="Zhang L."/>
            <person name="Zhang C."/>
            <person name="Wu P."/>
            <person name="Chen Y."/>
            <person name="Li M."/>
            <person name="Jiang H."/>
            <person name="Wu G."/>
        </authorList>
    </citation>
    <scope>NUCLEOTIDE SEQUENCE [LARGE SCALE GENOMIC DNA]</scope>
    <source>
        <strain evidence="3">cv. GZQX0401</strain>
        <tissue evidence="2">Young leaves</tissue>
    </source>
</reference>
<dbReference type="EMBL" id="KK914504">
    <property type="protein sequence ID" value="KDP34808.1"/>
    <property type="molecule type" value="Genomic_DNA"/>
</dbReference>
<organism evidence="2 3">
    <name type="scientific">Jatropha curcas</name>
    <name type="common">Barbados nut</name>
    <dbReference type="NCBI Taxonomy" id="180498"/>
    <lineage>
        <taxon>Eukaryota</taxon>
        <taxon>Viridiplantae</taxon>
        <taxon>Streptophyta</taxon>
        <taxon>Embryophyta</taxon>
        <taxon>Tracheophyta</taxon>
        <taxon>Spermatophyta</taxon>
        <taxon>Magnoliopsida</taxon>
        <taxon>eudicotyledons</taxon>
        <taxon>Gunneridae</taxon>
        <taxon>Pentapetalae</taxon>
        <taxon>rosids</taxon>
        <taxon>fabids</taxon>
        <taxon>Malpighiales</taxon>
        <taxon>Euphorbiaceae</taxon>
        <taxon>Crotonoideae</taxon>
        <taxon>Jatropheae</taxon>
        <taxon>Jatropha</taxon>
    </lineage>
</organism>
<sequence>MDTVIQPPLPSLPPIPPSTQAPTSNAAKPSTVIDAASSASIPPPVEGAAQPKLKIVKGRVTFIDRRAKLLRDNYTTRKERATASQAYTCEQPRSMSSNFISRLQEEQQLMEMYARDRPTVPLAPSTLIDHSDPPASSILPASQSPIIDLADLIP</sequence>
<evidence type="ECO:0000256" key="1">
    <source>
        <dbReference type="SAM" id="MobiDB-lite"/>
    </source>
</evidence>
<accession>A0A067KIJ4</accession>
<feature type="region of interest" description="Disordered" evidence="1">
    <location>
        <begin position="1"/>
        <end position="47"/>
    </location>
</feature>
<dbReference type="Proteomes" id="UP000027138">
    <property type="component" value="Unassembled WGS sequence"/>
</dbReference>
<keyword evidence="3" id="KW-1185">Reference proteome</keyword>
<proteinExistence type="predicted"/>
<feature type="compositionally biased region" description="Pro residues" evidence="1">
    <location>
        <begin position="7"/>
        <end position="19"/>
    </location>
</feature>
<evidence type="ECO:0000313" key="2">
    <source>
        <dbReference type="EMBL" id="KDP34808.1"/>
    </source>
</evidence>
<name>A0A067KIJ4_JATCU</name>